<keyword evidence="3" id="KW-1185">Reference proteome</keyword>
<accession>A0ABP1PJX8</accession>
<feature type="region of interest" description="Disordered" evidence="1">
    <location>
        <begin position="1"/>
        <end position="52"/>
    </location>
</feature>
<dbReference type="EMBL" id="CAXLJM020000001">
    <property type="protein sequence ID" value="CAL8068096.1"/>
    <property type="molecule type" value="Genomic_DNA"/>
</dbReference>
<proteinExistence type="predicted"/>
<evidence type="ECO:0000313" key="2">
    <source>
        <dbReference type="EMBL" id="CAL8068096.1"/>
    </source>
</evidence>
<name>A0ABP1PJX8_9HEXA</name>
<organism evidence="2 3">
    <name type="scientific">Orchesella dallaii</name>
    <dbReference type="NCBI Taxonomy" id="48710"/>
    <lineage>
        <taxon>Eukaryota</taxon>
        <taxon>Metazoa</taxon>
        <taxon>Ecdysozoa</taxon>
        <taxon>Arthropoda</taxon>
        <taxon>Hexapoda</taxon>
        <taxon>Collembola</taxon>
        <taxon>Entomobryomorpha</taxon>
        <taxon>Entomobryoidea</taxon>
        <taxon>Orchesellidae</taxon>
        <taxon>Orchesellinae</taxon>
        <taxon>Orchesella</taxon>
    </lineage>
</organism>
<feature type="compositionally biased region" description="Pro residues" evidence="1">
    <location>
        <begin position="26"/>
        <end position="43"/>
    </location>
</feature>
<evidence type="ECO:0000313" key="3">
    <source>
        <dbReference type="Proteomes" id="UP001642540"/>
    </source>
</evidence>
<reference evidence="2 3" key="1">
    <citation type="submission" date="2024-08" db="EMBL/GenBank/DDBJ databases">
        <authorList>
            <person name="Cucini C."/>
            <person name="Frati F."/>
        </authorList>
    </citation>
    <scope>NUCLEOTIDE SEQUENCE [LARGE SCALE GENOMIC DNA]</scope>
</reference>
<dbReference type="Proteomes" id="UP001642540">
    <property type="component" value="Unassembled WGS sequence"/>
</dbReference>
<protein>
    <submittedName>
        <fullName evidence="2">Uncharacterized protein</fullName>
    </submittedName>
</protein>
<evidence type="ECO:0000256" key="1">
    <source>
        <dbReference type="SAM" id="MobiDB-lite"/>
    </source>
</evidence>
<comment type="caution">
    <text evidence="2">The sequence shown here is derived from an EMBL/GenBank/DDBJ whole genome shotgun (WGS) entry which is preliminary data.</text>
</comment>
<gene>
    <name evidence="2" type="ORF">ODALV1_LOCUS109</name>
</gene>
<sequence>MALRRLSSVGKKMGQDEEYRSCNDVPIPPPPAPAKRMNGPPPPVKKKNRYSSSDPFGVVAITEGNKENSSSGKSLLQTTYEGIAKWKEKAHHPHHHGGGILEMDTQVACHCHHFEPGPSIAAESNILIVNY</sequence>